<reference evidence="2 3" key="1">
    <citation type="submission" date="2024-10" db="EMBL/GenBank/DDBJ databases">
        <title>Updated reference genomes for cyclostephanoid diatoms.</title>
        <authorList>
            <person name="Roberts W.R."/>
            <person name="Alverson A.J."/>
        </authorList>
    </citation>
    <scope>NUCLEOTIDE SEQUENCE [LARGE SCALE GENOMIC DNA]</scope>
    <source>
        <strain evidence="2 3">AJA010-31</strain>
    </source>
</reference>
<comment type="caution">
    <text evidence="2">The sequence shown here is derived from an EMBL/GenBank/DDBJ whole genome shotgun (WGS) entry which is preliminary data.</text>
</comment>
<dbReference type="Proteomes" id="UP001530400">
    <property type="component" value="Unassembled WGS sequence"/>
</dbReference>
<protein>
    <submittedName>
        <fullName evidence="2">Uncharacterized protein</fullName>
    </submittedName>
</protein>
<dbReference type="AlphaFoldDB" id="A0ABD3PYT8"/>
<feature type="region of interest" description="Disordered" evidence="1">
    <location>
        <begin position="61"/>
        <end position="89"/>
    </location>
</feature>
<dbReference type="EMBL" id="JALLPJ020000406">
    <property type="protein sequence ID" value="KAL3793167.1"/>
    <property type="molecule type" value="Genomic_DNA"/>
</dbReference>
<evidence type="ECO:0000313" key="3">
    <source>
        <dbReference type="Proteomes" id="UP001530400"/>
    </source>
</evidence>
<proteinExistence type="predicted"/>
<sequence length="89" mass="10013">MTKSLLEKLSPASLAKNLWGQRKMPLRWKILFTAQSCIFVSALFMRRVDVENAQKRKLEEVKENQEDAITSNGNASASDTRSVSNEGGR</sequence>
<keyword evidence="3" id="KW-1185">Reference proteome</keyword>
<organism evidence="2 3">
    <name type="scientific">Cyclotella atomus</name>
    <dbReference type="NCBI Taxonomy" id="382360"/>
    <lineage>
        <taxon>Eukaryota</taxon>
        <taxon>Sar</taxon>
        <taxon>Stramenopiles</taxon>
        <taxon>Ochrophyta</taxon>
        <taxon>Bacillariophyta</taxon>
        <taxon>Coscinodiscophyceae</taxon>
        <taxon>Thalassiosirophycidae</taxon>
        <taxon>Stephanodiscales</taxon>
        <taxon>Stephanodiscaceae</taxon>
        <taxon>Cyclotella</taxon>
    </lineage>
</organism>
<feature type="compositionally biased region" description="Polar residues" evidence="1">
    <location>
        <begin position="67"/>
        <end position="89"/>
    </location>
</feature>
<accession>A0ABD3PYT8</accession>
<name>A0ABD3PYT8_9STRA</name>
<evidence type="ECO:0000256" key="1">
    <source>
        <dbReference type="SAM" id="MobiDB-lite"/>
    </source>
</evidence>
<gene>
    <name evidence="2" type="ORF">ACHAWO_009365</name>
</gene>
<evidence type="ECO:0000313" key="2">
    <source>
        <dbReference type="EMBL" id="KAL3793167.1"/>
    </source>
</evidence>